<organism evidence="1 2">
    <name type="scientific">Flammeovirga kamogawensis</name>
    <dbReference type="NCBI Taxonomy" id="373891"/>
    <lineage>
        <taxon>Bacteria</taxon>
        <taxon>Pseudomonadati</taxon>
        <taxon>Bacteroidota</taxon>
        <taxon>Cytophagia</taxon>
        <taxon>Cytophagales</taxon>
        <taxon>Flammeovirgaceae</taxon>
        <taxon>Flammeovirga</taxon>
    </lineage>
</organism>
<dbReference type="EMBL" id="CP076129">
    <property type="protein sequence ID" value="QWG10111.1"/>
    <property type="molecule type" value="Genomic_DNA"/>
</dbReference>
<proteinExistence type="predicted"/>
<dbReference type="RefSeq" id="WP_144076765.1">
    <property type="nucleotide sequence ID" value="NZ_CP076129.1"/>
</dbReference>
<gene>
    <name evidence="1" type="ORF">KM029_20735</name>
</gene>
<accession>A0ABX8H2H4</accession>
<evidence type="ECO:0000313" key="2">
    <source>
        <dbReference type="Proteomes" id="UP000682802"/>
    </source>
</evidence>
<protein>
    <submittedName>
        <fullName evidence="1">Uncharacterized protein</fullName>
    </submittedName>
</protein>
<keyword evidence="2" id="KW-1185">Reference proteome</keyword>
<reference evidence="1 2" key="1">
    <citation type="submission" date="2021-05" db="EMBL/GenBank/DDBJ databases">
        <title>Comparative genomic studies on the polysaccharide-degrading batcterial strains of the Flammeovirga genus.</title>
        <authorList>
            <person name="Zewei F."/>
            <person name="Zheng Z."/>
            <person name="Yu L."/>
            <person name="Ruyue G."/>
            <person name="Yanhong M."/>
            <person name="Yuanyuan C."/>
            <person name="Jingyan G."/>
            <person name="Wenjun H."/>
        </authorList>
    </citation>
    <scope>NUCLEOTIDE SEQUENCE [LARGE SCALE GENOMIC DNA]</scope>
    <source>
        <strain evidence="1 2">YS10</strain>
    </source>
</reference>
<dbReference type="Proteomes" id="UP000682802">
    <property type="component" value="Chromosome 2"/>
</dbReference>
<name>A0ABX8H2H4_9BACT</name>
<sequence>MIKESSKFEFSLKTFYCLYYWFYLFYKKYQLENGKDVGIEQQLFQIITEFEPLADEIDWDFVEDIESYIKVHLL</sequence>
<evidence type="ECO:0000313" key="1">
    <source>
        <dbReference type="EMBL" id="QWG10111.1"/>
    </source>
</evidence>